<dbReference type="EMBL" id="CP043661">
    <property type="protein sequence ID" value="QNE22691.1"/>
    <property type="molecule type" value="Genomic_DNA"/>
</dbReference>
<feature type="domain" description="HTH gntR-type" evidence="6">
    <location>
        <begin position="18"/>
        <end position="86"/>
    </location>
</feature>
<dbReference type="SUPFAM" id="SSF53383">
    <property type="entry name" value="PLP-dependent transferases"/>
    <property type="match status" value="1"/>
</dbReference>
<keyword evidence="7" id="KW-0032">Aminotransferase</keyword>
<dbReference type="GO" id="GO:0003700">
    <property type="term" value="F:DNA-binding transcription factor activity"/>
    <property type="evidence" value="ECO:0007669"/>
    <property type="project" value="InterPro"/>
</dbReference>
<dbReference type="SUPFAM" id="SSF46785">
    <property type="entry name" value="Winged helix' DNA-binding domain"/>
    <property type="match status" value="1"/>
</dbReference>
<dbReference type="InterPro" id="IPR036388">
    <property type="entry name" value="WH-like_DNA-bd_sf"/>
</dbReference>
<evidence type="ECO:0000256" key="1">
    <source>
        <dbReference type="ARBA" id="ARBA00005384"/>
    </source>
</evidence>
<evidence type="ECO:0000256" key="3">
    <source>
        <dbReference type="ARBA" id="ARBA00023015"/>
    </source>
</evidence>
<dbReference type="CDD" id="cd07377">
    <property type="entry name" value="WHTH_GntR"/>
    <property type="match status" value="1"/>
</dbReference>
<dbReference type="PROSITE" id="PS50949">
    <property type="entry name" value="HTH_GNTR"/>
    <property type="match status" value="1"/>
</dbReference>
<dbReference type="InterPro" id="IPR004839">
    <property type="entry name" value="Aminotransferase_I/II_large"/>
</dbReference>
<evidence type="ECO:0000256" key="5">
    <source>
        <dbReference type="ARBA" id="ARBA00023163"/>
    </source>
</evidence>
<name>A0A7G6X8X6_9ACTN</name>
<dbReference type="KEGG" id="kqi:F1D05_38345"/>
<dbReference type="CDD" id="cd00609">
    <property type="entry name" value="AAT_like"/>
    <property type="match status" value="1"/>
</dbReference>
<dbReference type="InterPro" id="IPR051446">
    <property type="entry name" value="HTH_trans_reg/aminotransferase"/>
</dbReference>
<dbReference type="PANTHER" id="PTHR46577">
    <property type="entry name" value="HTH-TYPE TRANSCRIPTIONAL REGULATORY PROTEIN GABR"/>
    <property type="match status" value="1"/>
</dbReference>
<dbReference type="InterPro" id="IPR036390">
    <property type="entry name" value="WH_DNA-bd_sf"/>
</dbReference>
<dbReference type="AlphaFoldDB" id="A0A7G6X8X6"/>
<keyword evidence="7" id="KW-0808">Transferase</keyword>
<evidence type="ECO:0000259" key="6">
    <source>
        <dbReference type="PROSITE" id="PS50949"/>
    </source>
</evidence>
<keyword evidence="3" id="KW-0805">Transcription regulation</keyword>
<evidence type="ECO:0000256" key="2">
    <source>
        <dbReference type="ARBA" id="ARBA00022898"/>
    </source>
</evidence>
<sequence>MEPIELVGRLGRWASGRGPLYALLAERLRQLIDEGDLAPGELLLPDRALAAALSVGRSTVVAAYDQLAAQGRIVRRQGSGTRVAGVRAANPPAATGAPMFLHLLEPRDGTLMLACAAPVVPPPELVNAYSAMLPRLAAATGIGYHPTGLFELRQALAVRYSQRGTPTRPEQILVTSGGQQALSLLARAFVAPGDPVLVEAPTYPGALEVFHEQAAKLHTLPVGMAGFEAAVRRYRPALAYVVPTFHNPTGAVLSSLQRQHLAAVAARAGVPLIEDEILTDLAFPETEPPPAGPDSVVSIGSLSKVLWGGLRIGWVRADEPLISRLARFRAVHDLGGNVPAQLAATVLVAELDELRQRRAVQLKTNHDLLVSALAEHLPDWIVPSVSGGQTLWIRLPYGDGASFAQVALREGVAVLPGDGLDASGGSRDRLRVHFQADITDLVDGVHRLASAWKAYRPPQQRAGHPPTLAI</sequence>
<dbReference type="RefSeq" id="WP_185445107.1">
    <property type="nucleotide sequence ID" value="NZ_CP043661.1"/>
</dbReference>
<gene>
    <name evidence="7" type="ORF">F1D05_38345</name>
</gene>
<dbReference type="GO" id="GO:0030170">
    <property type="term" value="F:pyridoxal phosphate binding"/>
    <property type="evidence" value="ECO:0007669"/>
    <property type="project" value="InterPro"/>
</dbReference>
<dbReference type="InterPro" id="IPR015424">
    <property type="entry name" value="PyrdxlP-dep_Trfase"/>
</dbReference>
<keyword evidence="4" id="KW-0238">DNA-binding</keyword>
<dbReference type="InterPro" id="IPR000524">
    <property type="entry name" value="Tscrpt_reg_HTH_GntR"/>
</dbReference>
<keyword evidence="8" id="KW-1185">Reference proteome</keyword>
<evidence type="ECO:0000313" key="8">
    <source>
        <dbReference type="Proteomes" id="UP000515563"/>
    </source>
</evidence>
<comment type="similarity">
    <text evidence="1">In the C-terminal section; belongs to the class-I pyridoxal-phosphate-dependent aminotransferase family.</text>
</comment>
<dbReference type="Gene3D" id="1.10.10.10">
    <property type="entry name" value="Winged helix-like DNA-binding domain superfamily/Winged helix DNA-binding domain"/>
    <property type="match status" value="1"/>
</dbReference>
<dbReference type="Proteomes" id="UP000515563">
    <property type="component" value="Chromosome"/>
</dbReference>
<dbReference type="GO" id="GO:0003677">
    <property type="term" value="F:DNA binding"/>
    <property type="evidence" value="ECO:0007669"/>
    <property type="project" value="UniProtKB-KW"/>
</dbReference>
<dbReference type="SMART" id="SM00345">
    <property type="entry name" value="HTH_GNTR"/>
    <property type="match status" value="1"/>
</dbReference>
<proteinExistence type="inferred from homology"/>
<dbReference type="InterPro" id="IPR015422">
    <property type="entry name" value="PyrdxlP-dep_Trfase_small"/>
</dbReference>
<evidence type="ECO:0000313" key="7">
    <source>
        <dbReference type="EMBL" id="QNE22691.1"/>
    </source>
</evidence>
<dbReference type="Gene3D" id="3.40.640.10">
    <property type="entry name" value="Type I PLP-dependent aspartate aminotransferase-like (Major domain)"/>
    <property type="match status" value="1"/>
</dbReference>
<evidence type="ECO:0000256" key="4">
    <source>
        <dbReference type="ARBA" id="ARBA00023125"/>
    </source>
</evidence>
<reference evidence="7 8" key="2">
    <citation type="journal article" date="2020" name="Microbiol. Resour. Announc.">
        <title>Antarctic desert soil bacteria exhibit high novel natural product potential, evaluated through long-read genome sequencing and comparative genomics.</title>
        <authorList>
            <person name="Benaud N."/>
            <person name="Edwards R.J."/>
            <person name="Amos T.G."/>
            <person name="D'Agostino P.M."/>
            <person name="Gutierrez-Chavez C."/>
            <person name="Montgomery K."/>
            <person name="Nicetic I."/>
            <person name="Ferrari B.C."/>
        </authorList>
    </citation>
    <scope>NUCLEOTIDE SEQUENCE [LARGE SCALE GENOMIC DNA]</scope>
    <source>
        <strain evidence="7 8">SPB151</strain>
    </source>
</reference>
<protein>
    <submittedName>
        <fullName evidence="7">PLP-dependent aminotransferase family protein</fullName>
    </submittedName>
</protein>
<keyword evidence="5" id="KW-0804">Transcription</keyword>
<keyword evidence="2" id="KW-0663">Pyridoxal phosphate</keyword>
<dbReference type="Pfam" id="PF00392">
    <property type="entry name" value="GntR"/>
    <property type="match status" value="1"/>
</dbReference>
<organism evidence="7 8">
    <name type="scientific">Kribbella qitaiheensis</name>
    <dbReference type="NCBI Taxonomy" id="1544730"/>
    <lineage>
        <taxon>Bacteria</taxon>
        <taxon>Bacillati</taxon>
        <taxon>Actinomycetota</taxon>
        <taxon>Actinomycetes</taxon>
        <taxon>Propionibacteriales</taxon>
        <taxon>Kribbellaceae</taxon>
        <taxon>Kribbella</taxon>
    </lineage>
</organism>
<dbReference type="Pfam" id="PF00155">
    <property type="entry name" value="Aminotran_1_2"/>
    <property type="match status" value="1"/>
</dbReference>
<dbReference type="GO" id="GO:0008483">
    <property type="term" value="F:transaminase activity"/>
    <property type="evidence" value="ECO:0007669"/>
    <property type="project" value="UniProtKB-KW"/>
</dbReference>
<accession>A0A7G6X8X6</accession>
<dbReference type="PANTHER" id="PTHR46577:SF1">
    <property type="entry name" value="HTH-TYPE TRANSCRIPTIONAL REGULATORY PROTEIN GABR"/>
    <property type="match status" value="1"/>
</dbReference>
<reference evidence="8" key="1">
    <citation type="submission" date="2019-09" db="EMBL/GenBank/DDBJ databases">
        <title>Antimicrobial potential of Antarctic Bacteria.</title>
        <authorList>
            <person name="Benaud N."/>
            <person name="Edwards R.J."/>
            <person name="Ferrari B.C."/>
        </authorList>
    </citation>
    <scope>NUCLEOTIDE SEQUENCE [LARGE SCALE GENOMIC DNA]</scope>
    <source>
        <strain evidence="8">SPB151</strain>
    </source>
</reference>
<dbReference type="InterPro" id="IPR015421">
    <property type="entry name" value="PyrdxlP-dep_Trfase_major"/>
</dbReference>
<dbReference type="Gene3D" id="3.90.1150.10">
    <property type="entry name" value="Aspartate Aminotransferase, domain 1"/>
    <property type="match status" value="1"/>
</dbReference>